<evidence type="ECO:0000256" key="4">
    <source>
        <dbReference type="ARBA" id="ARBA00023172"/>
    </source>
</evidence>
<dbReference type="InterPro" id="IPR010998">
    <property type="entry name" value="Integrase_recombinase_N"/>
</dbReference>
<dbReference type="OrthoDB" id="9785687at2"/>
<dbReference type="PANTHER" id="PTHR30629">
    <property type="entry name" value="PROPHAGE INTEGRASE"/>
    <property type="match status" value="1"/>
</dbReference>
<dbReference type="InterPro" id="IPR002104">
    <property type="entry name" value="Integrase_catalytic"/>
</dbReference>
<evidence type="ECO:0000313" key="7">
    <source>
        <dbReference type="Proteomes" id="UP000298460"/>
    </source>
</evidence>
<dbReference type="CDD" id="cd01189">
    <property type="entry name" value="INT_ICEBs1_C_like"/>
    <property type="match status" value="1"/>
</dbReference>
<dbReference type="InterPro" id="IPR050808">
    <property type="entry name" value="Phage_Integrase"/>
</dbReference>
<proteinExistence type="inferred from homology"/>
<keyword evidence="2" id="KW-0229">DNA integration</keyword>
<dbReference type="RefSeq" id="WP_135550924.1">
    <property type="nucleotide sequence ID" value="NZ_SPQQ01000010.1"/>
</dbReference>
<dbReference type="Gene3D" id="1.10.150.130">
    <property type="match status" value="1"/>
</dbReference>
<dbReference type="GO" id="GO:0006310">
    <property type="term" value="P:DNA recombination"/>
    <property type="evidence" value="ECO:0007669"/>
    <property type="project" value="UniProtKB-KW"/>
</dbReference>
<dbReference type="InterPro" id="IPR013762">
    <property type="entry name" value="Integrase-like_cat_sf"/>
</dbReference>
<dbReference type="Gene3D" id="1.10.443.10">
    <property type="entry name" value="Intergrase catalytic core"/>
    <property type="match status" value="1"/>
</dbReference>
<evidence type="ECO:0000256" key="1">
    <source>
        <dbReference type="ARBA" id="ARBA00008857"/>
    </source>
</evidence>
<comment type="similarity">
    <text evidence="1">Belongs to the 'phage' integrase family.</text>
</comment>
<dbReference type="SUPFAM" id="SSF56349">
    <property type="entry name" value="DNA breaking-rejoining enzymes"/>
    <property type="match status" value="1"/>
</dbReference>
<protein>
    <submittedName>
        <fullName evidence="6">Site-specific integrase</fullName>
    </submittedName>
</protein>
<dbReference type="AlphaFoldDB" id="A0A4Z0R0P9"/>
<dbReference type="InterPro" id="IPR011010">
    <property type="entry name" value="DNA_brk_join_enz"/>
</dbReference>
<feature type="domain" description="Tyr recombinase" evidence="5">
    <location>
        <begin position="173"/>
        <end position="344"/>
    </location>
</feature>
<organism evidence="6 7">
    <name type="scientific">Desulfosporosinus fructosivorans</name>
    <dbReference type="NCBI Taxonomy" id="2018669"/>
    <lineage>
        <taxon>Bacteria</taxon>
        <taxon>Bacillati</taxon>
        <taxon>Bacillota</taxon>
        <taxon>Clostridia</taxon>
        <taxon>Eubacteriales</taxon>
        <taxon>Desulfitobacteriaceae</taxon>
        <taxon>Desulfosporosinus</taxon>
    </lineage>
</organism>
<dbReference type="Pfam" id="PF00589">
    <property type="entry name" value="Phage_integrase"/>
    <property type="match status" value="1"/>
</dbReference>
<name>A0A4Z0R0P9_9FIRM</name>
<dbReference type="EMBL" id="SPQQ01000010">
    <property type="protein sequence ID" value="TGE35925.1"/>
    <property type="molecule type" value="Genomic_DNA"/>
</dbReference>
<evidence type="ECO:0000256" key="2">
    <source>
        <dbReference type="ARBA" id="ARBA00022908"/>
    </source>
</evidence>
<accession>A0A4Z0R0P9</accession>
<evidence type="ECO:0000313" key="6">
    <source>
        <dbReference type="EMBL" id="TGE35925.1"/>
    </source>
</evidence>
<sequence>MRNPNGYGNISKLSGKRRKPFRVRVTTGWELDEDKGKLKQLYKPIGYFKTRPEAMLALAEYNKNPHAIEISTITFAEVFQKWSAQKFNDKTSKSTLNGYNAAYNYSVELYDMKFVEIKKPHMQSVIDQCERGHGTLKKIKVLFNQLFKYALETDIVTKDYSKFVDIGKNESESTRRPFTAEEIKVLFENVDRMDFIDTVLILIYTGLRIGELLLIETANVDIVNRTMRGGLKTEAGKNRVIPINKKILPFIEKRQKEGNKYLIVNHENAQMKYWNYKDEKWSKIMEQLELEHLPHDCRHTFATLMDNAGANKVSIKRIMGHASSDITDKVYTHKDIEELKKAVDLI</sequence>
<dbReference type="PROSITE" id="PS51898">
    <property type="entry name" value="TYR_RECOMBINASE"/>
    <property type="match status" value="1"/>
</dbReference>
<reference evidence="6 7" key="1">
    <citation type="submission" date="2019-03" db="EMBL/GenBank/DDBJ databases">
        <title>Draft Genome Sequence of Desulfosporosinus fructosivorans Strain 63.6F, Isolated from Marine Sediment in the Baltic Sea.</title>
        <authorList>
            <person name="Hausmann B."/>
            <person name="Vandieken V."/>
            <person name="Pjevac P."/>
            <person name="Schreck K."/>
            <person name="Herbold C.W."/>
            <person name="Loy A."/>
        </authorList>
    </citation>
    <scope>NUCLEOTIDE SEQUENCE [LARGE SCALE GENOMIC DNA]</scope>
    <source>
        <strain evidence="6 7">63.6F</strain>
    </source>
</reference>
<keyword evidence="7" id="KW-1185">Reference proteome</keyword>
<evidence type="ECO:0000259" key="5">
    <source>
        <dbReference type="PROSITE" id="PS51898"/>
    </source>
</evidence>
<evidence type="ECO:0000256" key="3">
    <source>
        <dbReference type="ARBA" id="ARBA00023125"/>
    </source>
</evidence>
<comment type="caution">
    <text evidence="6">The sequence shown here is derived from an EMBL/GenBank/DDBJ whole genome shotgun (WGS) entry which is preliminary data.</text>
</comment>
<dbReference type="GO" id="GO:0015074">
    <property type="term" value="P:DNA integration"/>
    <property type="evidence" value="ECO:0007669"/>
    <property type="project" value="UniProtKB-KW"/>
</dbReference>
<dbReference type="Proteomes" id="UP000298460">
    <property type="component" value="Unassembled WGS sequence"/>
</dbReference>
<keyword evidence="3" id="KW-0238">DNA-binding</keyword>
<dbReference type="GO" id="GO:0003677">
    <property type="term" value="F:DNA binding"/>
    <property type="evidence" value="ECO:0007669"/>
    <property type="project" value="UniProtKB-KW"/>
</dbReference>
<gene>
    <name evidence="6" type="ORF">E4K67_22680</name>
</gene>
<dbReference type="PANTHER" id="PTHR30629:SF2">
    <property type="entry name" value="PROPHAGE INTEGRASE INTS-RELATED"/>
    <property type="match status" value="1"/>
</dbReference>
<keyword evidence="4" id="KW-0233">DNA recombination</keyword>